<evidence type="ECO:0000256" key="8">
    <source>
        <dbReference type="ARBA" id="ARBA00045608"/>
    </source>
</evidence>
<comment type="caution">
    <text evidence="10">The sequence shown here is derived from an EMBL/GenBank/DDBJ whole genome shotgun (WGS) entry which is preliminary data.</text>
</comment>
<evidence type="ECO:0000313" key="10">
    <source>
        <dbReference type="EMBL" id="KAJ4843497.1"/>
    </source>
</evidence>
<dbReference type="GO" id="GO:0008233">
    <property type="term" value="F:peptidase activity"/>
    <property type="evidence" value="ECO:0007669"/>
    <property type="project" value="UniProtKB-UniRule"/>
</dbReference>
<gene>
    <name evidence="10" type="ORF">Tsubulata_034992</name>
</gene>
<evidence type="ECO:0000256" key="7">
    <source>
        <dbReference type="ARBA" id="ARBA00023136"/>
    </source>
</evidence>
<dbReference type="PANTHER" id="PTHR13085">
    <property type="entry name" value="MICROSOMAL SIGNAL PEPTIDASE 25 KDA SUBUNIT"/>
    <property type="match status" value="1"/>
</dbReference>
<keyword evidence="7 9" id="KW-0472">Membrane</keyword>
<dbReference type="Proteomes" id="UP001141552">
    <property type="component" value="Unassembled WGS sequence"/>
</dbReference>
<evidence type="ECO:0000256" key="2">
    <source>
        <dbReference type="ARBA" id="ARBA00007324"/>
    </source>
</evidence>
<name>A0A9Q0JJM9_9ROSI</name>
<dbReference type="GO" id="GO:0045047">
    <property type="term" value="P:protein targeting to ER"/>
    <property type="evidence" value="ECO:0007669"/>
    <property type="project" value="TreeGrafter"/>
</dbReference>
<comment type="similarity">
    <text evidence="2 9">Belongs to the SPCS2 family.</text>
</comment>
<comment type="subcellular location">
    <subcellularLocation>
        <location evidence="1 9">Endoplasmic reticulum membrane</location>
        <topology evidence="1 9">Multi-pass membrane protein</topology>
    </subcellularLocation>
</comment>
<dbReference type="Pfam" id="PF06703">
    <property type="entry name" value="SPC25"/>
    <property type="match status" value="1"/>
</dbReference>
<feature type="transmembrane region" description="Helical" evidence="9">
    <location>
        <begin position="42"/>
        <end position="61"/>
    </location>
</feature>
<accession>A0A9Q0JJM9</accession>
<evidence type="ECO:0000256" key="3">
    <source>
        <dbReference type="ARBA" id="ARBA00017057"/>
    </source>
</evidence>
<dbReference type="AlphaFoldDB" id="A0A9Q0JJM9"/>
<evidence type="ECO:0000256" key="5">
    <source>
        <dbReference type="ARBA" id="ARBA00022824"/>
    </source>
</evidence>
<evidence type="ECO:0000256" key="6">
    <source>
        <dbReference type="ARBA" id="ARBA00022989"/>
    </source>
</evidence>
<protein>
    <recommendedName>
        <fullName evidence="3 9">Signal peptidase complex subunit 2</fullName>
    </recommendedName>
</protein>
<reference evidence="10" key="1">
    <citation type="submission" date="2022-02" db="EMBL/GenBank/DDBJ databases">
        <authorList>
            <person name="Henning P.M."/>
            <person name="McCubbin A.G."/>
            <person name="Shore J.S."/>
        </authorList>
    </citation>
    <scope>NUCLEOTIDE SEQUENCE</scope>
    <source>
        <strain evidence="10">F60SS</strain>
        <tissue evidence="10">Leaves</tissue>
    </source>
</reference>
<dbReference type="EMBL" id="JAKUCV010002216">
    <property type="protein sequence ID" value="KAJ4843497.1"/>
    <property type="molecule type" value="Genomic_DNA"/>
</dbReference>
<evidence type="ECO:0000256" key="9">
    <source>
        <dbReference type="RuleBase" id="RU368033"/>
    </source>
</evidence>
<keyword evidence="6 9" id="KW-1133">Transmembrane helix</keyword>
<keyword evidence="5 9" id="KW-0256">Endoplasmic reticulum</keyword>
<dbReference type="InterPro" id="IPR009582">
    <property type="entry name" value="Spc2/SPCS2"/>
</dbReference>
<evidence type="ECO:0000256" key="1">
    <source>
        <dbReference type="ARBA" id="ARBA00004477"/>
    </source>
</evidence>
<keyword evidence="11" id="KW-1185">Reference proteome</keyword>
<proteinExistence type="inferred from homology"/>
<sequence>MASKNPKKANLLDHHSLKHVLDEAVSEVITSRGYKENVTMSNIRLVMGTIIIVIALVAQFYNKKFPENRNFLIGCIGLYPLFLC</sequence>
<reference evidence="10" key="2">
    <citation type="journal article" date="2023" name="Plants (Basel)">
        <title>Annotation of the Turnera subulata (Passifloraceae) Draft Genome Reveals the S-Locus Evolved after the Divergence of Turneroideae from Passifloroideae in a Stepwise Manner.</title>
        <authorList>
            <person name="Henning P.M."/>
            <person name="Roalson E.H."/>
            <person name="Mir W."/>
            <person name="McCubbin A.G."/>
            <person name="Shore J.S."/>
        </authorList>
    </citation>
    <scope>NUCLEOTIDE SEQUENCE</scope>
    <source>
        <strain evidence="10">F60SS</strain>
    </source>
</reference>
<dbReference type="GO" id="GO:0006465">
    <property type="term" value="P:signal peptide processing"/>
    <property type="evidence" value="ECO:0007669"/>
    <property type="project" value="UniProtKB-UniRule"/>
</dbReference>
<comment type="caution">
    <text evidence="9">Lacks conserved residue(s) required for the propagation of feature annotation.</text>
</comment>
<keyword evidence="4 9" id="KW-0812">Transmembrane</keyword>
<dbReference type="PANTHER" id="PTHR13085:SF0">
    <property type="entry name" value="SIGNAL PEPTIDASE COMPLEX SUBUNIT 2"/>
    <property type="match status" value="1"/>
</dbReference>
<dbReference type="GO" id="GO:0005787">
    <property type="term" value="C:signal peptidase complex"/>
    <property type="evidence" value="ECO:0007669"/>
    <property type="project" value="UniProtKB-UniRule"/>
</dbReference>
<evidence type="ECO:0000313" key="11">
    <source>
        <dbReference type="Proteomes" id="UP001141552"/>
    </source>
</evidence>
<comment type="function">
    <text evidence="8 9">Component of the signal peptidase complex (SPC) which catalyzes the cleavage of N-terminal signal sequences from nascent proteins as they are translocated into the lumen of the endoplasmic reticulum. Enhances the enzymatic activity of SPC and facilitates the interactions between different components of the translocation site.</text>
</comment>
<dbReference type="OrthoDB" id="29558at2759"/>
<evidence type="ECO:0000256" key="4">
    <source>
        <dbReference type="ARBA" id="ARBA00022692"/>
    </source>
</evidence>
<organism evidence="10 11">
    <name type="scientific">Turnera subulata</name>
    <dbReference type="NCBI Taxonomy" id="218843"/>
    <lineage>
        <taxon>Eukaryota</taxon>
        <taxon>Viridiplantae</taxon>
        <taxon>Streptophyta</taxon>
        <taxon>Embryophyta</taxon>
        <taxon>Tracheophyta</taxon>
        <taxon>Spermatophyta</taxon>
        <taxon>Magnoliopsida</taxon>
        <taxon>eudicotyledons</taxon>
        <taxon>Gunneridae</taxon>
        <taxon>Pentapetalae</taxon>
        <taxon>rosids</taxon>
        <taxon>fabids</taxon>
        <taxon>Malpighiales</taxon>
        <taxon>Passifloraceae</taxon>
        <taxon>Turnera</taxon>
    </lineage>
</organism>